<reference evidence="2 3" key="1">
    <citation type="submission" date="2019-07" db="EMBL/GenBank/DDBJ databases">
        <title>Genomic Encyclopedia of Archaeal and Bacterial Type Strains, Phase II (KMG-II): from individual species to whole genera.</title>
        <authorList>
            <person name="Goeker M."/>
        </authorList>
    </citation>
    <scope>NUCLEOTIDE SEQUENCE [LARGE SCALE GENOMIC DNA]</scope>
    <source>
        <strain evidence="2 3">DSM 17527</strain>
    </source>
</reference>
<dbReference type="AlphaFoldDB" id="A0A5S5C1F4"/>
<feature type="domain" description="N-acetyltransferase" evidence="1">
    <location>
        <begin position="9"/>
        <end position="174"/>
    </location>
</feature>
<sequence length="176" mass="20281">MVTLKGESVYLRALEPTDLDFLYTIENDEEIWELSSTQTPYSKFLIKQYLENSHQDIYEAKQLRLVICKNDAEVLGLIDLYDFNPKHGRVGVGIVVANANNRGKGYGSEALQLVIKYSFAYLHVHQLYANVSGNNTRSRTLFEANDFLKVGVKKDWNRYKDGFQDEILYQLIKVCT</sequence>
<proteinExistence type="predicted"/>
<keyword evidence="2" id="KW-0808">Transferase</keyword>
<dbReference type="RefSeq" id="WP_148783162.1">
    <property type="nucleotide sequence ID" value="NZ_VNHU01000007.1"/>
</dbReference>
<dbReference type="PANTHER" id="PTHR43415">
    <property type="entry name" value="SPERMIDINE N(1)-ACETYLTRANSFERASE"/>
    <property type="match status" value="1"/>
</dbReference>
<dbReference type="GO" id="GO:0016747">
    <property type="term" value="F:acyltransferase activity, transferring groups other than amino-acyl groups"/>
    <property type="evidence" value="ECO:0007669"/>
    <property type="project" value="InterPro"/>
</dbReference>
<dbReference type="SUPFAM" id="SSF55729">
    <property type="entry name" value="Acyl-CoA N-acyltransferases (Nat)"/>
    <property type="match status" value="1"/>
</dbReference>
<dbReference type="PROSITE" id="PS51186">
    <property type="entry name" value="GNAT"/>
    <property type="match status" value="1"/>
</dbReference>
<name>A0A5S5C1F4_9FLAO</name>
<dbReference type="CDD" id="cd04301">
    <property type="entry name" value="NAT_SF"/>
    <property type="match status" value="1"/>
</dbReference>
<evidence type="ECO:0000313" key="3">
    <source>
        <dbReference type="Proteomes" id="UP000324376"/>
    </source>
</evidence>
<dbReference type="Pfam" id="PF13302">
    <property type="entry name" value="Acetyltransf_3"/>
    <property type="match status" value="1"/>
</dbReference>
<protein>
    <submittedName>
        <fullName evidence="2">Diamine N-acetyltransferase</fullName>
    </submittedName>
</protein>
<comment type="caution">
    <text evidence="2">The sequence shown here is derived from an EMBL/GenBank/DDBJ whole genome shotgun (WGS) entry which is preliminary data.</text>
</comment>
<dbReference type="Gene3D" id="3.40.630.30">
    <property type="match status" value="1"/>
</dbReference>
<dbReference type="PANTHER" id="PTHR43415:SF3">
    <property type="entry name" value="GNAT-FAMILY ACETYLTRANSFERASE"/>
    <property type="match status" value="1"/>
</dbReference>
<organism evidence="2 3">
    <name type="scientific">Aquimarina intermedia</name>
    <dbReference type="NCBI Taxonomy" id="350814"/>
    <lineage>
        <taxon>Bacteria</taxon>
        <taxon>Pseudomonadati</taxon>
        <taxon>Bacteroidota</taxon>
        <taxon>Flavobacteriia</taxon>
        <taxon>Flavobacteriales</taxon>
        <taxon>Flavobacteriaceae</taxon>
        <taxon>Aquimarina</taxon>
    </lineage>
</organism>
<dbReference type="OrthoDB" id="893030at2"/>
<accession>A0A5S5C1F4</accession>
<dbReference type="InterPro" id="IPR016181">
    <property type="entry name" value="Acyl_CoA_acyltransferase"/>
</dbReference>
<dbReference type="InterPro" id="IPR000182">
    <property type="entry name" value="GNAT_dom"/>
</dbReference>
<dbReference type="Proteomes" id="UP000324376">
    <property type="component" value="Unassembled WGS sequence"/>
</dbReference>
<keyword evidence="3" id="KW-1185">Reference proteome</keyword>
<evidence type="ECO:0000259" key="1">
    <source>
        <dbReference type="PROSITE" id="PS51186"/>
    </source>
</evidence>
<gene>
    <name evidence="2" type="ORF">BD809_107177</name>
</gene>
<dbReference type="EMBL" id="VNHU01000007">
    <property type="protein sequence ID" value="TYP72292.1"/>
    <property type="molecule type" value="Genomic_DNA"/>
</dbReference>
<evidence type="ECO:0000313" key="2">
    <source>
        <dbReference type="EMBL" id="TYP72292.1"/>
    </source>
</evidence>